<feature type="compositionally biased region" description="Low complexity" evidence="1">
    <location>
        <begin position="159"/>
        <end position="173"/>
    </location>
</feature>
<protein>
    <submittedName>
        <fullName evidence="2">Uncharacterized protein</fullName>
    </submittedName>
</protein>
<organism evidence="2 3">
    <name type="scientific">Macrosiphum euphorbiae</name>
    <name type="common">potato aphid</name>
    <dbReference type="NCBI Taxonomy" id="13131"/>
    <lineage>
        <taxon>Eukaryota</taxon>
        <taxon>Metazoa</taxon>
        <taxon>Ecdysozoa</taxon>
        <taxon>Arthropoda</taxon>
        <taxon>Hexapoda</taxon>
        <taxon>Insecta</taxon>
        <taxon>Pterygota</taxon>
        <taxon>Neoptera</taxon>
        <taxon>Paraneoptera</taxon>
        <taxon>Hemiptera</taxon>
        <taxon>Sternorrhyncha</taxon>
        <taxon>Aphidomorpha</taxon>
        <taxon>Aphidoidea</taxon>
        <taxon>Aphididae</taxon>
        <taxon>Macrosiphini</taxon>
        <taxon>Macrosiphum</taxon>
    </lineage>
</organism>
<gene>
    <name evidence="2" type="ORF">MEUPH1_LOCUS10051</name>
</gene>
<evidence type="ECO:0000313" key="3">
    <source>
        <dbReference type="Proteomes" id="UP001160148"/>
    </source>
</evidence>
<keyword evidence="3" id="KW-1185">Reference proteome</keyword>
<dbReference type="AlphaFoldDB" id="A0AAV0WEK4"/>
<comment type="caution">
    <text evidence="2">The sequence shown here is derived from an EMBL/GenBank/DDBJ whole genome shotgun (WGS) entry which is preliminary data.</text>
</comment>
<feature type="region of interest" description="Disordered" evidence="1">
    <location>
        <begin position="136"/>
        <end position="173"/>
    </location>
</feature>
<proteinExistence type="predicted"/>
<sequence length="173" mass="20109">MLAQFKILRLVLVAIRMVKINYQKLQNLNLQFANLQKNVQPKLRNHQKMQKRENYIANTTQTHSVDALLAGLSPTLKSFTPYYLNIVKSKLFSIVQEYEMQMIFDEEKKKTTFLTPYPTHFLPPQQQIVREYNQNFPSSSSQHLNHKTYPSTQLQNDMSSPSVSNYSSSPPSP</sequence>
<dbReference type="EMBL" id="CARXXK010000002">
    <property type="protein sequence ID" value="CAI6353996.1"/>
    <property type="molecule type" value="Genomic_DNA"/>
</dbReference>
<evidence type="ECO:0000313" key="2">
    <source>
        <dbReference type="EMBL" id="CAI6353996.1"/>
    </source>
</evidence>
<feature type="compositionally biased region" description="Polar residues" evidence="1">
    <location>
        <begin position="136"/>
        <end position="158"/>
    </location>
</feature>
<reference evidence="2 3" key="1">
    <citation type="submission" date="2023-01" db="EMBL/GenBank/DDBJ databases">
        <authorList>
            <person name="Whitehead M."/>
        </authorList>
    </citation>
    <scope>NUCLEOTIDE SEQUENCE [LARGE SCALE GENOMIC DNA]</scope>
</reference>
<dbReference type="Proteomes" id="UP001160148">
    <property type="component" value="Unassembled WGS sequence"/>
</dbReference>
<evidence type="ECO:0000256" key="1">
    <source>
        <dbReference type="SAM" id="MobiDB-lite"/>
    </source>
</evidence>
<name>A0AAV0WEK4_9HEMI</name>
<accession>A0AAV0WEK4</accession>